<reference evidence="2" key="1">
    <citation type="journal article" date="2014" name="Proc. Natl. Acad. Sci. U.S.A.">
        <title>Extensive sampling of basidiomycete genomes demonstrates inadequacy of the white-rot/brown-rot paradigm for wood decay fungi.</title>
        <authorList>
            <person name="Riley R."/>
            <person name="Salamov A.A."/>
            <person name="Brown D.W."/>
            <person name="Nagy L.G."/>
            <person name="Floudas D."/>
            <person name="Held B.W."/>
            <person name="Levasseur A."/>
            <person name="Lombard V."/>
            <person name="Morin E."/>
            <person name="Otillar R."/>
            <person name="Lindquist E.A."/>
            <person name="Sun H."/>
            <person name="LaButti K.M."/>
            <person name="Schmutz J."/>
            <person name="Jabbour D."/>
            <person name="Luo H."/>
            <person name="Baker S.E."/>
            <person name="Pisabarro A.G."/>
            <person name="Walton J.D."/>
            <person name="Blanchette R.A."/>
            <person name="Henrissat B."/>
            <person name="Martin F."/>
            <person name="Cullen D."/>
            <person name="Hibbett D.S."/>
            <person name="Grigoriev I.V."/>
        </authorList>
    </citation>
    <scope>NUCLEOTIDE SEQUENCE [LARGE SCALE GENOMIC DNA]</scope>
    <source>
        <strain evidence="2">CBS 339.88</strain>
    </source>
</reference>
<keyword evidence="2" id="KW-1185">Reference proteome</keyword>
<sequence>MADLIPSSKSASHWTENDLLAFNIEAVTVNTTQFFGSPELPPAPVSQTILNNLEEPNGPLDTDERLFFKYMGHAEEEDSESSMNDFASHLLRLLHYDDVAHLIVTSRRIPFSMSGRQVSAKVNVSVLDHSGDYLLLVEGKRSSSSNFPLPPLVAKAIAAFHENNVRRTNAGHPLLASKVMSGIALLGTAPIFYHIPVTTALVDAVGSGTFPAEATVIERYIPSAGDMQDLMSEGMRPLVNRRIIFQCLEAFKAALILLDNSTYQTESKVFGFKTKESGPRSKCVSAVTKLLLILY</sequence>
<accession>A0A067T4G5</accession>
<dbReference type="EMBL" id="KL142375">
    <property type="protein sequence ID" value="KDR77996.1"/>
    <property type="molecule type" value="Genomic_DNA"/>
</dbReference>
<organism evidence="1 2">
    <name type="scientific">Galerina marginata (strain CBS 339.88)</name>
    <dbReference type="NCBI Taxonomy" id="685588"/>
    <lineage>
        <taxon>Eukaryota</taxon>
        <taxon>Fungi</taxon>
        <taxon>Dikarya</taxon>
        <taxon>Basidiomycota</taxon>
        <taxon>Agaricomycotina</taxon>
        <taxon>Agaricomycetes</taxon>
        <taxon>Agaricomycetidae</taxon>
        <taxon>Agaricales</taxon>
        <taxon>Agaricineae</taxon>
        <taxon>Strophariaceae</taxon>
        <taxon>Galerina</taxon>
    </lineage>
</organism>
<dbReference type="AlphaFoldDB" id="A0A067T4G5"/>
<dbReference type="OrthoDB" id="3213671at2759"/>
<evidence type="ECO:0000313" key="2">
    <source>
        <dbReference type="Proteomes" id="UP000027222"/>
    </source>
</evidence>
<gene>
    <name evidence="1" type="ORF">GALMADRAFT_266547</name>
</gene>
<dbReference type="Proteomes" id="UP000027222">
    <property type="component" value="Unassembled WGS sequence"/>
</dbReference>
<protein>
    <submittedName>
        <fullName evidence="1">Uncharacterized protein</fullName>
    </submittedName>
</protein>
<name>A0A067T4G5_GALM3</name>
<proteinExistence type="predicted"/>
<dbReference type="HOGENOM" id="CLU_078038_0_0_1"/>
<evidence type="ECO:0000313" key="1">
    <source>
        <dbReference type="EMBL" id="KDR77996.1"/>
    </source>
</evidence>